<dbReference type="Proteomes" id="UP000233837">
    <property type="component" value="Unassembled WGS sequence"/>
</dbReference>
<proteinExistence type="predicted"/>
<sequence length="93" mass="10570">MVDFWILEDETTPELDLQDLENEIYKEDAIPVVEEQNISFDQPGHCDLENEGDVGDITGLDQSDAFEFEHFGEARPGDSTYIDRFDDANLGDL</sequence>
<dbReference type="AlphaFoldDB" id="A0A2I0V728"/>
<dbReference type="EMBL" id="KZ504138">
    <property type="protein sequence ID" value="PKU59213.1"/>
    <property type="molecule type" value="Genomic_DNA"/>
</dbReference>
<organism evidence="1 2">
    <name type="scientific">Dendrobium catenatum</name>
    <dbReference type="NCBI Taxonomy" id="906689"/>
    <lineage>
        <taxon>Eukaryota</taxon>
        <taxon>Viridiplantae</taxon>
        <taxon>Streptophyta</taxon>
        <taxon>Embryophyta</taxon>
        <taxon>Tracheophyta</taxon>
        <taxon>Spermatophyta</taxon>
        <taxon>Magnoliopsida</taxon>
        <taxon>Liliopsida</taxon>
        <taxon>Asparagales</taxon>
        <taxon>Orchidaceae</taxon>
        <taxon>Epidendroideae</taxon>
        <taxon>Malaxideae</taxon>
        <taxon>Dendrobiinae</taxon>
        <taxon>Dendrobium</taxon>
    </lineage>
</organism>
<reference evidence="1 2" key="1">
    <citation type="journal article" date="2016" name="Sci. Rep.">
        <title>The Dendrobium catenatum Lindl. genome sequence provides insights into polysaccharide synthase, floral development and adaptive evolution.</title>
        <authorList>
            <person name="Zhang G.Q."/>
            <person name="Xu Q."/>
            <person name="Bian C."/>
            <person name="Tsai W.C."/>
            <person name="Yeh C.M."/>
            <person name="Liu K.W."/>
            <person name="Yoshida K."/>
            <person name="Zhang L.S."/>
            <person name="Chang S.B."/>
            <person name="Chen F."/>
            <person name="Shi Y."/>
            <person name="Su Y.Y."/>
            <person name="Zhang Y.Q."/>
            <person name="Chen L.J."/>
            <person name="Yin Y."/>
            <person name="Lin M."/>
            <person name="Huang H."/>
            <person name="Deng H."/>
            <person name="Wang Z.W."/>
            <person name="Zhu S.L."/>
            <person name="Zhao X."/>
            <person name="Deng C."/>
            <person name="Niu S.C."/>
            <person name="Huang J."/>
            <person name="Wang M."/>
            <person name="Liu G.H."/>
            <person name="Yang H.J."/>
            <person name="Xiao X.J."/>
            <person name="Hsiao Y.Y."/>
            <person name="Wu W.L."/>
            <person name="Chen Y.Y."/>
            <person name="Mitsuda N."/>
            <person name="Ohme-Takagi M."/>
            <person name="Luo Y.B."/>
            <person name="Van de Peer Y."/>
            <person name="Liu Z.J."/>
        </authorList>
    </citation>
    <scope>NUCLEOTIDE SEQUENCE [LARGE SCALE GENOMIC DNA]</scope>
    <source>
        <tissue evidence="1">The whole plant</tissue>
    </source>
</reference>
<keyword evidence="2" id="KW-1185">Reference proteome</keyword>
<reference evidence="1 2" key="2">
    <citation type="journal article" date="2017" name="Nature">
        <title>The Apostasia genome and the evolution of orchids.</title>
        <authorList>
            <person name="Zhang G.Q."/>
            <person name="Liu K.W."/>
            <person name="Li Z."/>
            <person name="Lohaus R."/>
            <person name="Hsiao Y.Y."/>
            <person name="Niu S.C."/>
            <person name="Wang J.Y."/>
            <person name="Lin Y.C."/>
            <person name="Xu Q."/>
            <person name="Chen L.J."/>
            <person name="Yoshida K."/>
            <person name="Fujiwara S."/>
            <person name="Wang Z.W."/>
            <person name="Zhang Y.Q."/>
            <person name="Mitsuda N."/>
            <person name="Wang M."/>
            <person name="Liu G.H."/>
            <person name="Pecoraro L."/>
            <person name="Huang H.X."/>
            <person name="Xiao X.J."/>
            <person name="Lin M."/>
            <person name="Wu X.Y."/>
            <person name="Wu W.L."/>
            <person name="Chen Y.Y."/>
            <person name="Chang S.B."/>
            <person name="Sakamoto S."/>
            <person name="Ohme-Takagi M."/>
            <person name="Yagi M."/>
            <person name="Zeng S.J."/>
            <person name="Shen C.Y."/>
            <person name="Yeh C.M."/>
            <person name="Luo Y.B."/>
            <person name="Tsai W.C."/>
            <person name="Van de Peer Y."/>
            <person name="Liu Z.J."/>
        </authorList>
    </citation>
    <scope>NUCLEOTIDE SEQUENCE [LARGE SCALE GENOMIC DNA]</scope>
    <source>
        <tissue evidence="1">The whole plant</tissue>
    </source>
</reference>
<gene>
    <name evidence="1" type="ORF">MA16_Dca022574</name>
</gene>
<accession>A0A2I0V728</accession>
<protein>
    <submittedName>
        <fullName evidence="1">Uncharacterized protein</fullName>
    </submittedName>
</protein>
<evidence type="ECO:0000313" key="2">
    <source>
        <dbReference type="Proteomes" id="UP000233837"/>
    </source>
</evidence>
<name>A0A2I0V728_9ASPA</name>
<evidence type="ECO:0000313" key="1">
    <source>
        <dbReference type="EMBL" id="PKU59213.1"/>
    </source>
</evidence>